<accession>A0A0A9CF65</accession>
<reference evidence="1" key="2">
    <citation type="journal article" date="2015" name="Data Brief">
        <title>Shoot transcriptome of the giant reed, Arundo donax.</title>
        <authorList>
            <person name="Barrero R.A."/>
            <person name="Guerrero F.D."/>
            <person name="Moolhuijzen P."/>
            <person name="Goolsby J.A."/>
            <person name="Tidwell J."/>
            <person name="Bellgard S.E."/>
            <person name="Bellgard M.I."/>
        </authorList>
    </citation>
    <scope>NUCLEOTIDE SEQUENCE</scope>
    <source>
        <tissue evidence="1">Shoot tissue taken approximately 20 cm above the soil surface</tissue>
    </source>
</reference>
<dbReference type="AlphaFoldDB" id="A0A0A9CF65"/>
<organism evidence="1">
    <name type="scientific">Arundo donax</name>
    <name type="common">Giant reed</name>
    <name type="synonym">Donax arundinaceus</name>
    <dbReference type="NCBI Taxonomy" id="35708"/>
    <lineage>
        <taxon>Eukaryota</taxon>
        <taxon>Viridiplantae</taxon>
        <taxon>Streptophyta</taxon>
        <taxon>Embryophyta</taxon>
        <taxon>Tracheophyta</taxon>
        <taxon>Spermatophyta</taxon>
        <taxon>Magnoliopsida</taxon>
        <taxon>Liliopsida</taxon>
        <taxon>Poales</taxon>
        <taxon>Poaceae</taxon>
        <taxon>PACMAD clade</taxon>
        <taxon>Arundinoideae</taxon>
        <taxon>Arundineae</taxon>
        <taxon>Arundo</taxon>
    </lineage>
</organism>
<evidence type="ECO:0000313" key="1">
    <source>
        <dbReference type="EMBL" id="JAD72035.1"/>
    </source>
</evidence>
<protein>
    <submittedName>
        <fullName evidence="1">Uncharacterized protein</fullName>
    </submittedName>
</protein>
<name>A0A0A9CF65_ARUDO</name>
<sequence>MHYELMNASEFKCILMVCVWKDSMRAVL</sequence>
<reference evidence="1" key="1">
    <citation type="submission" date="2014-09" db="EMBL/GenBank/DDBJ databases">
        <authorList>
            <person name="Magalhaes I.L.F."/>
            <person name="Oliveira U."/>
            <person name="Santos F.R."/>
            <person name="Vidigal T.H.D.A."/>
            <person name="Brescovit A.D."/>
            <person name="Santos A.J."/>
        </authorList>
    </citation>
    <scope>NUCLEOTIDE SEQUENCE</scope>
    <source>
        <tissue evidence="1">Shoot tissue taken approximately 20 cm above the soil surface</tissue>
    </source>
</reference>
<proteinExistence type="predicted"/>
<dbReference type="EMBL" id="GBRH01225860">
    <property type="protein sequence ID" value="JAD72035.1"/>
    <property type="molecule type" value="Transcribed_RNA"/>
</dbReference>